<evidence type="ECO:0000313" key="5">
    <source>
        <dbReference type="EMBL" id="KAF2665026.1"/>
    </source>
</evidence>
<evidence type="ECO:0000256" key="3">
    <source>
        <dbReference type="PROSITE-ProRule" id="PRU00023"/>
    </source>
</evidence>
<evidence type="ECO:0000256" key="2">
    <source>
        <dbReference type="ARBA" id="ARBA00023043"/>
    </source>
</evidence>
<accession>A0A6A6U033</accession>
<feature type="repeat" description="ANK" evidence="3">
    <location>
        <begin position="71"/>
        <end position="103"/>
    </location>
</feature>
<keyword evidence="6" id="KW-1185">Reference proteome</keyword>
<dbReference type="Gene3D" id="1.25.40.20">
    <property type="entry name" value="Ankyrin repeat-containing domain"/>
    <property type="match status" value="1"/>
</dbReference>
<dbReference type="SUPFAM" id="SSF48403">
    <property type="entry name" value="Ankyrin repeat"/>
    <property type="match status" value="1"/>
</dbReference>
<sequence>MTDQTHPSSAPSQPSSSNEATATSTTRDASSLPPEAIELATKLFDHARAGSTTSLQPYVQAGIPPNLTNGTGDTLLMLAAYHGHAETVSMLLDAGADANALNDRGQSPLAGSVFKGYMDVVRVLVEKGHADVNAGHPNAVDCAKMFKRNDLLAILEGSQAVNGNT</sequence>
<keyword evidence="1" id="KW-0677">Repeat</keyword>
<name>A0A6A6U033_9PEZI</name>
<evidence type="ECO:0000256" key="4">
    <source>
        <dbReference type="SAM" id="MobiDB-lite"/>
    </source>
</evidence>
<dbReference type="PROSITE" id="PS50088">
    <property type="entry name" value="ANK_REPEAT"/>
    <property type="match status" value="1"/>
</dbReference>
<organism evidence="5 6">
    <name type="scientific">Microthyrium microscopicum</name>
    <dbReference type="NCBI Taxonomy" id="703497"/>
    <lineage>
        <taxon>Eukaryota</taxon>
        <taxon>Fungi</taxon>
        <taxon>Dikarya</taxon>
        <taxon>Ascomycota</taxon>
        <taxon>Pezizomycotina</taxon>
        <taxon>Dothideomycetes</taxon>
        <taxon>Dothideomycetes incertae sedis</taxon>
        <taxon>Microthyriales</taxon>
        <taxon>Microthyriaceae</taxon>
        <taxon>Microthyrium</taxon>
    </lineage>
</organism>
<proteinExistence type="predicted"/>
<dbReference type="SMART" id="SM00248">
    <property type="entry name" value="ANK"/>
    <property type="match status" value="2"/>
</dbReference>
<dbReference type="EMBL" id="MU004241">
    <property type="protein sequence ID" value="KAF2665026.1"/>
    <property type="molecule type" value="Genomic_DNA"/>
</dbReference>
<dbReference type="PANTHER" id="PTHR24171">
    <property type="entry name" value="ANKYRIN REPEAT DOMAIN-CONTAINING PROTEIN 39-RELATED"/>
    <property type="match status" value="1"/>
</dbReference>
<protein>
    <submittedName>
        <fullName evidence="5">Ankyrin</fullName>
    </submittedName>
</protein>
<dbReference type="Proteomes" id="UP000799302">
    <property type="component" value="Unassembled WGS sequence"/>
</dbReference>
<gene>
    <name evidence="5" type="ORF">BT63DRAFT_82805</name>
</gene>
<dbReference type="Pfam" id="PF12796">
    <property type="entry name" value="Ank_2"/>
    <property type="match status" value="1"/>
</dbReference>
<evidence type="ECO:0000256" key="1">
    <source>
        <dbReference type="ARBA" id="ARBA00022737"/>
    </source>
</evidence>
<dbReference type="InterPro" id="IPR002110">
    <property type="entry name" value="Ankyrin_rpt"/>
</dbReference>
<reference evidence="5" key="1">
    <citation type="journal article" date="2020" name="Stud. Mycol.">
        <title>101 Dothideomycetes genomes: a test case for predicting lifestyles and emergence of pathogens.</title>
        <authorList>
            <person name="Haridas S."/>
            <person name="Albert R."/>
            <person name="Binder M."/>
            <person name="Bloem J."/>
            <person name="Labutti K."/>
            <person name="Salamov A."/>
            <person name="Andreopoulos B."/>
            <person name="Baker S."/>
            <person name="Barry K."/>
            <person name="Bills G."/>
            <person name="Bluhm B."/>
            <person name="Cannon C."/>
            <person name="Castanera R."/>
            <person name="Culley D."/>
            <person name="Daum C."/>
            <person name="Ezra D."/>
            <person name="Gonzalez J."/>
            <person name="Henrissat B."/>
            <person name="Kuo A."/>
            <person name="Liang C."/>
            <person name="Lipzen A."/>
            <person name="Lutzoni F."/>
            <person name="Magnuson J."/>
            <person name="Mondo S."/>
            <person name="Nolan M."/>
            <person name="Ohm R."/>
            <person name="Pangilinan J."/>
            <person name="Park H.-J."/>
            <person name="Ramirez L."/>
            <person name="Alfaro M."/>
            <person name="Sun H."/>
            <person name="Tritt A."/>
            <person name="Yoshinaga Y."/>
            <person name="Zwiers L.-H."/>
            <person name="Turgeon B."/>
            <person name="Goodwin S."/>
            <person name="Spatafora J."/>
            <person name="Crous P."/>
            <person name="Grigoriev I."/>
        </authorList>
    </citation>
    <scope>NUCLEOTIDE SEQUENCE</scope>
    <source>
        <strain evidence="5">CBS 115976</strain>
    </source>
</reference>
<dbReference type="AlphaFoldDB" id="A0A6A6U033"/>
<keyword evidence="2 3" id="KW-0040">ANK repeat</keyword>
<feature type="compositionally biased region" description="Low complexity" evidence="4">
    <location>
        <begin position="7"/>
        <end position="31"/>
    </location>
</feature>
<feature type="region of interest" description="Disordered" evidence="4">
    <location>
        <begin position="1"/>
        <end position="33"/>
    </location>
</feature>
<dbReference type="PROSITE" id="PS50297">
    <property type="entry name" value="ANK_REP_REGION"/>
    <property type="match status" value="1"/>
</dbReference>
<dbReference type="PANTHER" id="PTHR24171:SF9">
    <property type="entry name" value="ANKYRIN REPEAT DOMAIN-CONTAINING PROTEIN 39"/>
    <property type="match status" value="1"/>
</dbReference>
<evidence type="ECO:0000313" key="6">
    <source>
        <dbReference type="Proteomes" id="UP000799302"/>
    </source>
</evidence>
<dbReference type="InterPro" id="IPR036770">
    <property type="entry name" value="Ankyrin_rpt-contain_sf"/>
</dbReference>
<dbReference type="OrthoDB" id="366390at2759"/>